<evidence type="ECO:0000313" key="7">
    <source>
        <dbReference type="Proteomes" id="UP000199135"/>
    </source>
</evidence>
<keyword evidence="6" id="KW-0547">Nucleotide-binding</keyword>
<feature type="transmembrane region" description="Helical" evidence="5">
    <location>
        <begin position="247"/>
        <end position="265"/>
    </location>
</feature>
<dbReference type="CDD" id="cd16914">
    <property type="entry name" value="EcfT"/>
    <property type="match status" value="1"/>
</dbReference>
<dbReference type="GO" id="GO:0005524">
    <property type="term" value="F:ATP binding"/>
    <property type="evidence" value="ECO:0007669"/>
    <property type="project" value="UniProtKB-KW"/>
</dbReference>
<protein>
    <submittedName>
        <fullName evidence="6">Energy-coupling factor transport system permease protein/energy-coupling factor transport system ATP-binding protein</fullName>
    </submittedName>
</protein>
<evidence type="ECO:0000256" key="4">
    <source>
        <dbReference type="ARBA" id="ARBA00023136"/>
    </source>
</evidence>
<dbReference type="InterPro" id="IPR003339">
    <property type="entry name" value="ABC/ECF_trnsptr_transmembrane"/>
</dbReference>
<dbReference type="PANTHER" id="PTHR33514">
    <property type="entry name" value="PROTEIN ABCI12, CHLOROPLASTIC"/>
    <property type="match status" value="1"/>
</dbReference>
<evidence type="ECO:0000256" key="5">
    <source>
        <dbReference type="SAM" id="Phobius"/>
    </source>
</evidence>
<sequence>MALRLSIGQYYPAESPIHRLDPRAKVGCALVAMASTFLIRTPLQLALGVALALALVAATRIPVTKVLESIRPLVTILVLLGLFNLFLVRDGETLFACGPLVIGAEGAWSAVLYSLRLAIAILMGALMMLTTTPTQLTDAFDAALSPLARLGLPAHEIAMVFSLMLRFIPTIADEAQAIADAQRTRGGALGEGSPLHRCHAIAAILVALFASSVRHANDLARALDARCYAGGEGRSHWHPAHMRPRDWAAVATCVACIAAILFAGTL</sequence>
<comment type="caution">
    <text evidence="6">The sequence shown here is derived from an EMBL/GenBank/DDBJ whole genome shotgun (WGS) entry which is preliminary data.</text>
</comment>
<comment type="subcellular location">
    <subcellularLocation>
        <location evidence="1">Membrane</location>
        <topology evidence="1">Multi-pass membrane protein</topology>
    </subcellularLocation>
</comment>
<evidence type="ECO:0000313" key="6">
    <source>
        <dbReference type="EMBL" id="SEH51181.1"/>
    </source>
</evidence>
<gene>
    <name evidence="6" type="ORF">SAMN05216447_10469</name>
</gene>
<evidence type="ECO:0000256" key="1">
    <source>
        <dbReference type="ARBA" id="ARBA00004141"/>
    </source>
</evidence>
<evidence type="ECO:0000256" key="2">
    <source>
        <dbReference type="ARBA" id="ARBA00022692"/>
    </source>
</evidence>
<proteinExistence type="predicted"/>
<dbReference type="EMBL" id="FNWT01000004">
    <property type="protein sequence ID" value="SEH51181.1"/>
    <property type="molecule type" value="Genomic_DNA"/>
</dbReference>
<name>A0A1H6IPW2_9ACTN</name>
<feature type="transmembrane region" description="Helical" evidence="5">
    <location>
        <begin position="107"/>
        <end position="129"/>
    </location>
</feature>
<organism evidence="6 7">
    <name type="scientific">Parafannyhessea umbonata</name>
    <dbReference type="NCBI Taxonomy" id="604330"/>
    <lineage>
        <taxon>Bacteria</taxon>
        <taxon>Bacillati</taxon>
        <taxon>Actinomycetota</taxon>
        <taxon>Coriobacteriia</taxon>
        <taxon>Coriobacteriales</taxon>
        <taxon>Atopobiaceae</taxon>
        <taxon>Parafannyhessea</taxon>
    </lineage>
</organism>
<dbReference type="PANTHER" id="PTHR33514:SF13">
    <property type="entry name" value="PROTEIN ABCI12, CHLOROPLASTIC"/>
    <property type="match status" value="1"/>
</dbReference>
<evidence type="ECO:0000256" key="3">
    <source>
        <dbReference type="ARBA" id="ARBA00022989"/>
    </source>
</evidence>
<dbReference type="RefSeq" id="WP_078687508.1">
    <property type="nucleotide sequence ID" value="NZ_FNWT01000004.1"/>
</dbReference>
<keyword evidence="2 5" id="KW-0812">Transmembrane</keyword>
<feature type="transmembrane region" description="Helical" evidence="5">
    <location>
        <begin position="70"/>
        <end position="87"/>
    </location>
</feature>
<dbReference type="Pfam" id="PF02361">
    <property type="entry name" value="CbiQ"/>
    <property type="match status" value="1"/>
</dbReference>
<accession>A0A1H6IPW2</accession>
<keyword evidence="4 5" id="KW-0472">Membrane</keyword>
<keyword evidence="3 5" id="KW-1133">Transmembrane helix</keyword>
<feature type="transmembrane region" description="Helical" evidence="5">
    <location>
        <begin position="43"/>
        <end position="63"/>
    </location>
</feature>
<dbReference type="Proteomes" id="UP000199135">
    <property type="component" value="Unassembled WGS sequence"/>
</dbReference>
<reference evidence="6 7" key="1">
    <citation type="submission" date="2016-10" db="EMBL/GenBank/DDBJ databases">
        <authorList>
            <person name="Varghese N."/>
            <person name="Submissions S."/>
        </authorList>
    </citation>
    <scope>NUCLEOTIDE SEQUENCE [LARGE SCALE GENOMIC DNA]</scope>
    <source>
        <strain evidence="6 7">WCP15</strain>
    </source>
</reference>
<keyword evidence="7" id="KW-1185">Reference proteome</keyword>
<keyword evidence="6" id="KW-0067">ATP-binding</keyword>